<dbReference type="Proteomes" id="UP000184267">
    <property type="component" value="Unassembled WGS sequence"/>
</dbReference>
<gene>
    <name evidence="2" type="ORF">TRAPUB_9431</name>
</gene>
<proteinExistence type="predicted"/>
<evidence type="ECO:0000313" key="2">
    <source>
        <dbReference type="EMBL" id="OJT14021.1"/>
    </source>
</evidence>
<keyword evidence="3" id="KW-1185">Reference proteome</keyword>
<dbReference type="AlphaFoldDB" id="A0A1M2W2D0"/>
<sequence length="114" mass="12199">MPLSVIAAVPGKHDRMPDRTSDGAGLALVNTASSHVDEKTLRKLKLHRALAGANAHVYTPSSRGYPSDISAANIPPAHPLAPDTLRADVGQPLPGHPIADVRRLSRYKSQDIQR</sequence>
<protein>
    <submittedName>
        <fullName evidence="2">Uncharacterized protein</fullName>
    </submittedName>
</protein>
<dbReference type="EMBL" id="MNAD01000339">
    <property type="protein sequence ID" value="OJT14021.1"/>
    <property type="molecule type" value="Genomic_DNA"/>
</dbReference>
<evidence type="ECO:0000256" key="1">
    <source>
        <dbReference type="SAM" id="MobiDB-lite"/>
    </source>
</evidence>
<comment type="caution">
    <text evidence="2">The sequence shown here is derived from an EMBL/GenBank/DDBJ whole genome shotgun (WGS) entry which is preliminary data.</text>
</comment>
<reference evidence="2 3" key="1">
    <citation type="submission" date="2016-10" db="EMBL/GenBank/DDBJ databases">
        <title>Genome sequence of the basidiomycete white-rot fungus Trametes pubescens.</title>
        <authorList>
            <person name="Makela M.R."/>
            <person name="Granchi Z."/>
            <person name="Peng M."/>
            <person name="De Vries R.P."/>
            <person name="Grigoriev I."/>
            <person name="Riley R."/>
            <person name="Hilden K."/>
        </authorList>
    </citation>
    <scope>NUCLEOTIDE SEQUENCE [LARGE SCALE GENOMIC DNA]</scope>
    <source>
        <strain evidence="2 3">FBCC735</strain>
    </source>
</reference>
<name>A0A1M2W2D0_TRAPU</name>
<accession>A0A1M2W2D0</accession>
<feature type="region of interest" description="Disordered" evidence="1">
    <location>
        <begin position="69"/>
        <end position="114"/>
    </location>
</feature>
<organism evidence="2 3">
    <name type="scientific">Trametes pubescens</name>
    <name type="common">White-rot fungus</name>
    <dbReference type="NCBI Taxonomy" id="154538"/>
    <lineage>
        <taxon>Eukaryota</taxon>
        <taxon>Fungi</taxon>
        <taxon>Dikarya</taxon>
        <taxon>Basidiomycota</taxon>
        <taxon>Agaricomycotina</taxon>
        <taxon>Agaricomycetes</taxon>
        <taxon>Polyporales</taxon>
        <taxon>Polyporaceae</taxon>
        <taxon>Trametes</taxon>
    </lineage>
</organism>
<evidence type="ECO:0000313" key="3">
    <source>
        <dbReference type="Proteomes" id="UP000184267"/>
    </source>
</evidence>
<feature type="compositionally biased region" description="Basic and acidic residues" evidence="1">
    <location>
        <begin position="99"/>
        <end position="114"/>
    </location>
</feature>